<accession>F9WQL6</accession>
<dbReference type="Proteomes" id="UP000009027">
    <property type="component" value="Unassembled WGS sequence"/>
</dbReference>
<evidence type="ECO:0000259" key="1">
    <source>
        <dbReference type="Pfam" id="PF07999"/>
    </source>
</evidence>
<dbReference type="Pfam" id="PF07999">
    <property type="entry name" value="RHSP"/>
    <property type="match status" value="1"/>
</dbReference>
<gene>
    <name evidence="2" type="ORF">TvY486_0025620</name>
</gene>
<evidence type="ECO:0000313" key="3">
    <source>
        <dbReference type="Proteomes" id="UP000009027"/>
    </source>
</evidence>
<dbReference type="InterPro" id="IPR052980">
    <property type="entry name" value="Crinkler_effector"/>
</dbReference>
<protein>
    <submittedName>
        <fullName evidence="2">Retrotransposon hot spot protein (RHS), putative</fullName>
    </submittedName>
</protein>
<dbReference type="PANTHER" id="PTHR33129">
    <property type="entry name" value="PROTEIN KINASE DOMAIN-CONTAINING PROTEIN-RELATED"/>
    <property type="match status" value="1"/>
</dbReference>
<dbReference type="PANTHER" id="PTHR33129:SF3">
    <property type="entry name" value="HOT SPOT (RHS) PROTEIN, PUTATIVE-RELATED"/>
    <property type="match status" value="1"/>
</dbReference>
<sequence>MAYCKSGFIIVDIGSGFTEPSSALPTNFWPTVVLTSPDKSHYEQWMKDRNDKLIYVNCDDERDLKAFVAWRVLRGLPDKSENNAGMLLNAEKKLRKQLKVLDERIKTVGPLPRFVLNAGSYESRHSQIDNAISDITLNNKAPYMGILRMSSEWQSDHVSHKLVKLVRVPGSLNDETYRCVPLSSDIHERVHRRMLKIVEENWMLLGGLVSADCRSAVLLELLAFDAFCYSDVTRAVVDKLVYLQRNGEECKKSALAKFNEKQLRLKSSKCLGTAVNSFDKKCKYYVLYKPSVDNFPVADGFFFVEGHGTSGERAAVRAAHSRDAHQPKTIVLLQATKACSHHTETGKLLKLKAILRRAFRDWADFSKNMRWEIVYVQHPD</sequence>
<dbReference type="NCBIfam" id="TIGR01631">
    <property type="entry name" value="Trypano_RHS"/>
    <property type="match status" value="1"/>
</dbReference>
<keyword evidence="3" id="KW-1185">Reference proteome</keyword>
<evidence type="ECO:0000313" key="2">
    <source>
        <dbReference type="EMBL" id="CCD19844.1"/>
    </source>
</evidence>
<name>F9WQL6_TRYVY</name>
<dbReference type="AlphaFoldDB" id="F9WQL6"/>
<reference evidence="2 3" key="1">
    <citation type="journal article" date="2012" name="Proc. Natl. Acad. Sci. U.S.A.">
        <title>Antigenic diversity is generated by distinct evolutionary mechanisms in African trypanosome species.</title>
        <authorList>
            <person name="Jackson A.P."/>
            <person name="Berry A."/>
            <person name="Aslett M."/>
            <person name="Allison H.C."/>
            <person name="Burton P."/>
            <person name="Vavrova-Anderson J."/>
            <person name="Brown R."/>
            <person name="Browne H."/>
            <person name="Corton N."/>
            <person name="Hauser H."/>
            <person name="Gamble J."/>
            <person name="Gilderthorp R."/>
            <person name="Marcello L."/>
            <person name="McQuillan J."/>
            <person name="Otto T.D."/>
            <person name="Quail M.A."/>
            <person name="Sanders M.J."/>
            <person name="van Tonder A."/>
            <person name="Ginger M.L."/>
            <person name="Field M.C."/>
            <person name="Barry J.D."/>
            <person name="Hertz-Fowler C."/>
            <person name="Berriman M."/>
        </authorList>
    </citation>
    <scope>NUCLEOTIDE SEQUENCE</scope>
    <source>
        <strain evidence="2 3">Y486</strain>
    </source>
</reference>
<dbReference type="EMBL" id="CAEX01004245">
    <property type="protein sequence ID" value="CCD19844.1"/>
    <property type="molecule type" value="Genomic_DNA"/>
</dbReference>
<proteinExistence type="predicted"/>
<dbReference type="InterPro" id="IPR006518">
    <property type="entry name" value="Trypano_RHS"/>
</dbReference>
<feature type="non-terminal residue" evidence="2">
    <location>
        <position position="380"/>
    </location>
</feature>
<dbReference type="VEuPathDB" id="TriTrypDB:TvY486_0025620"/>
<organism evidence="2 3">
    <name type="scientific">Trypanosoma vivax (strain Y486)</name>
    <dbReference type="NCBI Taxonomy" id="1055687"/>
    <lineage>
        <taxon>Eukaryota</taxon>
        <taxon>Discoba</taxon>
        <taxon>Euglenozoa</taxon>
        <taxon>Kinetoplastea</taxon>
        <taxon>Metakinetoplastina</taxon>
        <taxon>Trypanosomatida</taxon>
        <taxon>Trypanosomatidae</taxon>
        <taxon>Trypanosoma</taxon>
        <taxon>Duttonella</taxon>
    </lineage>
</organism>
<feature type="domain" description="Retrotransposon hot spot protein,C-terminal" evidence="1">
    <location>
        <begin position="7"/>
        <end position="243"/>
    </location>
</feature>
<dbReference type="InterPro" id="IPR046836">
    <property type="entry name" value="RHS_C"/>
</dbReference>